<protein>
    <submittedName>
        <fullName evidence="1">Uncharacterized protein</fullName>
    </submittedName>
</protein>
<dbReference type="EMBL" id="LAZR01007341">
    <property type="protein sequence ID" value="KKM85873.1"/>
    <property type="molecule type" value="Genomic_DNA"/>
</dbReference>
<organism evidence="1">
    <name type="scientific">marine sediment metagenome</name>
    <dbReference type="NCBI Taxonomy" id="412755"/>
    <lineage>
        <taxon>unclassified sequences</taxon>
        <taxon>metagenomes</taxon>
        <taxon>ecological metagenomes</taxon>
    </lineage>
</organism>
<dbReference type="AlphaFoldDB" id="A0A0F9KVX3"/>
<accession>A0A0F9KVX3</accession>
<name>A0A0F9KVX3_9ZZZZ</name>
<comment type="caution">
    <text evidence="1">The sequence shown here is derived from an EMBL/GenBank/DDBJ whole genome shotgun (WGS) entry which is preliminary data.</text>
</comment>
<proteinExistence type="predicted"/>
<reference evidence="1" key="1">
    <citation type="journal article" date="2015" name="Nature">
        <title>Complex archaea that bridge the gap between prokaryotes and eukaryotes.</title>
        <authorList>
            <person name="Spang A."/>
            <person name="Saw J.H."/>
            <person name="Jorgensen S.L."/>
            <person name="Zaremba-Niedzwiedzka K."/>
            <person name="Martijn J."/>
            <person name="Lind A.E."/>
            <person name="van Eijk R."/>
            <person name="Schleper C."/>
            <person name="Guy L."/>
            <person name="Ettema T.J."/>
        </authorList>
    </citation>
    <scope>NUCLEOTIDE SEQUENCE</scope>
</reference>
<evidence type="ECO:0000313" key="1">
    <source>
        <dbReference type="EMBL" id="KKM85873.1"/>
    </source>
</evidence>
<sequence length="84" mass="9448">MPEPSKNQLIQARKRELIAKGFRPGIVSKAMDWAVGSAEGMASYTMKIDASDGRFEGLTLDFLPRYLQDAEKWIKAFVGEPEEQ</sequence>
<gene>
    <name evidence="1" type="ORF">LCGC14_1284730</name>
</gene>